<reference evidence="1" key="1">
    <citation type="submission" date="2023-05" db="EMBL/GenBank/DDBJ databases">
        <authorList>
            <person name="Stuckert A."/>
        </authorList>
    </citation>
    <scope>NUCLEOTIDE SEQUENCE</scope>
</reference>
<dbReference type="Proteomes" id="UP001162483">
    <property type="component" value="Unassembled WGS sequence"/>
</dbReference>
<comment type="caution">
    <text evidence="1">The sequence shown here is derived from an EMBL/GenBank/DDBJ whole genome shotgun (WGS) entry which is preliminary data.</text>
</comment>
<gene>
    <name evidence="1" type="ORF">SPARVUS_LOCUS12090948</name>
</gene>
<feature type="non-terminal residue" evidence="1">
    <location>
        <position position="74"/>
    </location>
</feature>
<keyword evidence="2" id="KW-1185">Reference proteome</keyword>
<proteinExistence type="predicted"/>
<organism evidence="1 2">
    <name type="scientific">Staurois parvus</name>
    <dbReference type="NCBI Taxonomy" id="386267"/>
    <lineage>
        <taxon>Eukaryota</taxon>
        <taxon>Metazoa</taxon>
        <taxon>Chordata</taxon>
        <taxon>Craniata</taxon>
        <taxon>Vertebrata</taxon>
        <taxon>Euteleostomi</taxon>
        <taxon>Amphibia</taxon>
        <taxon>Batrachia</taxon>
        <taxon>Anura</taxon>
        <taxon>Neobatrachia</taxon>
        <taxon>Ranoidea</taxon>
        <taxon>Ranidae</taxon>
        <taxon>Staurois</taxon>
    </lineage>
</organism>
<dbReference type="EMBL" id="CATNWA010016934">
    <property type="protein sequence ID" value="CAI9596595.1"/>
    <property type="molecule type" value="Genomic_DNA"/>
</dbReference>
<name>A0ABN9FKI2_9NEOB</name>
<evidence type="ECO:0000313" key="1">
    <source>
        <dbReference type="EMBL" id="CAI9596595.1"/>
    </source>
</evidence>
<evidence type="ECO:0000313" key="2">
    <source>
        <dbReference type="Proteomes" id="UP001162483"/>
    </source>
</evidence>
<protein>
    <submittedName>
        <fullName evidence="1">Uncharacterized protein</fullName>
    </submittedName>
</protein>
<sequence length="74" mass="8809">MNHESALGRVIMLELWCLSNEMYKDDCLKKKHANFHNRRFIKLSINAQVYIEISDTFLIPSIERMFGDDDIFQD</sequence>
<accession>A0ABN9FKI2</accession>